<dbReference type="Pfam" id="PF00795">
    <property type="entry name" value="CN_hydrolase"/>
    <property type="match status" value="1"/>
</dbReference>
<reference evidence="10" key="2">
    <citation type="submission" date="2025-09" db="UniProtKB">
        <authorList>
            <consortium name="Ensembl"/>
        </authorList>
    </citation>
    <scope>IDENTIFICATION</scope>
</reference>
<evidence type="ECO:0000256" key="8">
    <source>
        <dbReference type="SAM" id="SignalP"/>
    </source>
</evidence>
<dbReference type="PANTHER" id="PTHR10609">
    <property type="entry name" value="BIOTINIDASE-RELATED"/>
    <property type="match status" value="1"/>
</dbReference>
<dbReference type="InterPro" id="IPR003010">
    <property type="entry name" value="C-N_Hydrolase"/>
</dbReference>
<dbReference type="GO" id="GO:0047708">
    <property type="term" value="F:biotinidase activity"/>
    <property type="evidence" value="ECO:0007669"/>
    <property type="project" value="UniProtKB-EC"/>
</dbReference>
<protein>
    <recommendedName>
        <fullName evidence="6">Biotinidase</fullName>
        <ecNumber evidence="5">3.5.1.12</ecNumber>
    </recommendedName>
</protein>
<dbReference type="Proteomes" id="UP000694402">
    <property type="component" value="Unassembled WGS sequence"/>
</dbReference>
<evidence type="ECO:0000313" key="11">
    <source>
        <dbReference type="Proteomes" id="UP000694402"/>
    </source>
</evidence>
<accession>A0A8C8HP58</accession>
<feature type="domain" description="CN hydrolase" evidence="9">
    <location>
        <begin position="45"/>
        <end position="321"/>
    </location>
</feature>
<feature type="chain" id="PRO_5044185684" description="Biotinidase" evidence="8">
    <location>
        <begin position="25"/>
        <end position="388"/>
    </location>
</feature>
<evidence type="ECO:0000313" key="10">
    <source>
        <dbReference type="Ensembl" id="ENSOTSP00005067831.2"/>
    </source>
</evidence>
<dbReference type="InterPro" id="IPR040154">
    <property type="entry name" value="Biotinidase/VNN"/>
</dbReference>
<evidence type="ECO:0000256" key="5">
    <source>
        <dbReference type="ARBA" id="ARBA00039012"/>
    </source>
</evidence>
<dbReference type="InterPro" id="IPR036526">
    <property type="entry name" value="C-N_Hydrolase_sf"/>
</dbReference>
<dbReference type="SUPFAM" id="SSF56317">
    <property type="entry name" value="Carbon-nitrogen hydrolase"/>
    <property type="match status" value="1"/>
</dbReference>
<reference evidence="10" key="1">
    <citation type="submission" date="2025-08" db="UniProtKB">
        <authorList>
            <consortium name="Ensembl"/>
        </authorList>
    </citation>
    <scope>IDENTIFICATION</scope>
</reference>
<dbReference type="Gene3D" id="3.60.110.10">
    <property type="entry name" value="Carbon-nitrogen hydrolase"/>
    <property type="match status" value="1"/>
</dbReference>
<dbReference type="Ensembl" id="ENSOTST00005073658.2">
    <property type="protein sequence ID" value="ENSOTSP00005067831.2"/>
    <property type="gene ID" value="ENSOTSG00005074917.1"/>
</dbReference>
<sequence length="388" mass="43460">MSLRVLLAVGVAVLYLSPVTLTRAGDRTEGTSCPSYVATVYEHQVILNPEPHVPLSRAAALEHMMRNLKVYEEQAARGAQIIVFPEDGIHGFNFSRLSISGYLETIPDPLTEDWNPCTQPDRHNQTEVLQSLSCMARRHHLYLVANMPDLQPCPLTSHPHLDPSQTPCPPDGRWQFNTDVVFRSDGSLAARYHKQNLFFEKESDTPLRLEVVTFDTPFAGRFGVFSCFDILFHDPTVRLLEKVHKVMIFPTAWMNLLSLLTAVQIQRAVSLGANVTLLAANLRHDSKAMTGSSIFTPSTSIYHHAFHHPREPELLVLRIPVLDKGEAKGSSFPLPPPFNAFMAGDLFFFALLLDSEGQLTLCDGLLCCQLQYQRSTQGGNTELYFLFI</sequence>
<comment type="similarity">
    <text evidence="1">Belongs to the carbon-nitrogen hydrolase superfamily. BTD/VNN family.</text>
</comment>
<keyword evidence="2 8" id="KW-0732">Signal</keyword>
<dbReference type="EC" id="3.5.1.12" evidence="5"/>
<evidence type="ECO:0000256" key="7">
    <source>
        <dbReference type="ARBA" id="ARBA00043697"/>
    </source>
</evidence>
<keyword evidence="11" id="KW-1185">Reference proteome</keyword>
<keyword evidence="3" id="KW-0325">Glycoprotein</keyword>
<evidence type="ECO:0000256" key="1">
    <source>
        <dbReference type="ARBA" id="ARBA00008225"/>
    </source>
</evidence>
<comment type="function">
    <text evidence="4">Catalytic release of biotin from biocytin, the product of biotin-dependent carboxylases degradation.</text>
</comment>
<dbReference type="AlphaFoldDB" id="A0A8C8HP58"/>
<evidence type="ECO:0000256" key="6">
    <source>
        <dbReference type="ARBA" id="ARBA00039680"/>
    </source>
</evidence>
<dbReference type="InterPro" id="IPR012101">
    <property type="entry name" value="Biotinidase-like_euk"/>
</dbReference>
<comment type="catalytic activity">
    <reaction evidence="7">
        <text>biocytin + H2O = biotin + L-lysine</text>
        <dbReference type="Rhea" id="RHEA:77171"/>
        <dbReference type="ChEBI" id="CHEBI:15377"/>
        <dbReference type="ChEBI" id="CHEBI:32551"/>
        <dbReference type="ChEBI" id="CHEBI:57586"/>
        <dbReference type="ChEBI" id="CHEBI:195545"/>
        <dbReference type="EC" id="3.5.1.12"/>
    </reaction>
</comment>
<evidence type="ECO:0000259" key="9">
    <source>
        <dbReference type="PROSITE" id="PS50263"/>
    </source>
</evidence>
<dbReference type="PROSITE" id="PS50263">
    <property type="entry name" value="CN_HYDROLASE"/>
    <property type="match status" value="1"/>
</dbReference>
<evidence type="ECO:0000256" key="2">
    <source>
        <dbReference type="ARBA" id="ARBA00022729"/>
    </source>
</evidence>
<organism evidence="10 11">
    <name type="scientific">Oncorhynchus tshawytscha</name>
    <name type="common">Chinook salmon</name>
    <name type="synonym">Salmo tshawytscha</name>
    <dbReference type="NCBI Taxonomy" id="74940"/>
    <lineage>
        <taxon>Eukaryota</taxon>
        <taxon>Metazoa</taxon>
        <taxon>Chordata</taxon>
        <taxon>Craniata</taxon>
        <taxon>Vertebrata</taxon>
        <taxon>Euteleostomi</taxon>
        <taxon>Actinopterygii</taxon>
        <taxon>Neopterygii</taxon>
        <taxon>Teleostei</taxon>
        <taxon>Protacanthopterygii</taxon>
        <taxon>Salmoniformes</taxon>
        <taxon>Salmonidae</taxon>
        <taxon>Salmoninae</taxon>
        <taxon>Oncorhynchus</taxon>
    </lineage>
</organism>
<gene>
    <name evidence="10" type="primary">BTD</name>
</gene>
<evidence type="ECO:0000256" key="3">
    <source>
        <dbReference type="ARBA" id="ARBA00023180"/>
    </source>
</evidence>
<name>A0A8C8HP58_ONCTS</name>
<dbReference type="PANTHER" id="PTHR10609:SF14">
    <property type="entry name" value="BIOTINIDASE"/>
    <property type="match status" value="1"/>
</dbReference>
<feature type="signal peptide" evidence="8">
    <location>
        <begin position="1"/>
        <end position="24"/>
    </location>
</feature>
<proteinExistence type="inferred from homology"/>
<dbReference type="GeneTree" id="ENSGT00390000013823"/>
<evidence type="ECO:0000256" key="4">
    <source>
        <dbReference type="ARBA" id="ARBA00037073"/>
    </source>
</evidence>
<dbReference type="CDD" id="cd07567">
    <property type="entry name" value="biotinidase_like"/>
    <property type="match status" value="1"/>
</dbReference>